<dbReference type="PANTHER" id="PTHR36140:SF1">
    <property type="entry name" value="F-BOX DOMAIN CONTAINING PROTEIN, EXPRESSED"/>
    <property type="match status" value="1"/>
</dbReference>
<reference evidence="3" key="1">
    <citation type="journal article" date="2012" name="Nat. Biotechnol.">
        <title>Reference genome sequence of the model plant Setaria.</title>
        <authorList>
            <person name="Bennetzen J.L."/>
            <person name="Schmutz J."/>
            <person name="Wang H."/>
            <person name="Percifield R."/>
            <person name="Hawkins J."/>
            <person name="Pontaroli A.C."/>
            <person name="Estep M."/>
            <person name="Feng L."/>
            <person name="Vaughn J.N."/>
            <person name="Grimwood J."/>
            <person name="Jenkins J."/>
            <person name="Barry K."/>
            <person name="Lindquist E."/>
            <person name="Hellsten U."/>
            <person name="Deshpande S."/>
            <person name="Wang X."/>
            <person name="Wu X."/>
            <person name="Mitros T."/>
            <person name="Triplett J."/>
            <person name="Yang X."/>
            <person name="Ye C.Y."/>
            <person name="Mauro-Herrera M."/>
            <person name="Wang L."/>
            <person name="Li P."/>
            <person name="Sharma M."/>
            <person name="Sharma R."/>
            <person name="Ronald P.C."/>
            <person name="Panaud O."/>
            <person name="Kellogg E.A."/>
            <person name="Brutnell T.P."/>
            <person name="Doust A.N."/>
            <person name="Tuskan G.A."/>
            <person name="Rokhsar D."/>
            <person name="Devos K.M."/>
        </authorList>
    </citation>
    <scope>NUCLEOTIDE SEQUENCE [LARGE SCALE GENOMIC DNA]</scope>
    <source>
        <strain evidence="3">Yugu1</strain>
    </source>
</reference>
<reference evidence="3" key="2">
    <citation type="submission" date="2015-07" db="EMBL/GenBank/DDBJ databases">
        <authorList>
            <person name="Noorani M."/>
        </authorList>
    </citation>
    <scope>NUCLEOTIDE SEQUENCE</scope>
    <source>
        <strain evidence="3">Yugu1</strain>
    </source>
</reference>
<feature type="region of interest" description="Disordered" evidence="1">
    <location>
        <begin position="179"/>
        <end position="207"/>
    </location>
</feature>
<dbReference type="AlphaFoldDB" id="A0A368S1S7"/>
<evidence type="ECO:0000313" key="3">
    <source>
        <dbReference type="EMBL" id="RCV36376.1"/>
    </source>
</evidence>
<evidence type="ECO:0000259" key="2">
    <source>
        <dbReference type="Pfam" id="PF12937"/>
    </source>
</evidence>
<dbReference type="EMBL" id="CM003534">
    <property type="protein sequence ID" value="RCV36376.1"/>
    <property type="molecule type" value="Genomic_DNA"/>
</dbReference>
<name>A0A368S1S7_SETIT</name>
<dbReference type="OrthoDB" id="618196at2759"/>
<organism evidence="3">
    <name type="scientific">Setaria italica</name>
    <name type="common">Foxtail millet</name>
    <name type="synonym">Panicum italicum</name>
    <dbReference type="NCBI Taxonomy" id="4555"/>
    <lineage>
        <taxon>Eukaryota</taxon>
        <taxon>Viridiplantae</taxon>
        <taxon>Streptophyta</taxon>
        <taxon>Embryophyta</taxon>
        <taxon>Tracheophyta</taxon>
        <taxon>Spermatophyta</taxon>
        <taxon>Magnoliopsida</taxon>
        <taxon>Liliopsida</taxon>
        <taxon>Poales</taxon>
        <taxon>Poaceae</taxon>
        <taxon>PACMAD clade</taxon>
        <taxon>Panicoideae</taxon>
        <taxon>Panicodae</taxon>
        <taxon>Paniceae</taxon>
        <taxon>Cenchrinae</taxon>
        <taxon>Setaria</taxon>
    </lineage>
</organism>
<feature type="domain" description="F-box" evidence="2">
    <location>
        <begin position="17"/>
        <end position="50"/>
    </location>
</feature>
<dbReference type="SUPFAM" id="SSF81383">
    <property type="entry name" value="F-box domain"/>
    <property type="match status" value="1"/>
</dbReference>
<sequence length="224" mass="24405">MARVEDGGGGGCFALNDDLLLHIFASYLDDTADLLRCAATCRRGRRLVASEAGFITCRRKPPGTTTTRARVWNSSRPAAPPGAFDGDLLRNSRFMASRNGRLLLELRCGSRDDDHAASLRLAPVAPLLSSRWPSPHPPNLLLLGRCKEKVCAARLVADFLSPGVRHRHKEALAAPLLPRPLSGGEVDGEPGVEEGRRKKDQPPLLNFFPFPICTPTTSLPDLQR</sequence>
<dbReference type="Pfam" id="PF12937">
    <property type="entry name" value="F-box-like"/>
    <property type="match status" value="1"/>
</dbReference>
<accession>A0A368S1S7</accession>
<dbReference type="PANTHER" id="PTHR36140">
    <property type="entry name" value="F-BOX DOMAIN-CONTAINING PROTEIN-RELATED"/>
    <property type="match status" value="1"/>
</dbReference>
<evidence type="ECO:0000256" key="1">
    <source>
        <dbReference type="SAM" id="MobiDB-lite"/>
    </source>
</evidence>
<protein>
    <recommendedName>
        <fullName evidence="2">F-box domain-containing protein</fullName>
    </recommendedName>
</protein>
<proteinExistence type="predicted"/>
<dbReference type="InterPro" id="IPR036047">
    <property type="entry name" value="F-box-like_dom_sf"/>
</dbReference>
<dbReference type="InterPro" id="IPR001810">
    <property type="entry name" value="F-box_dom"/>
</dbReference>
<dbReference type="Gene3D" id="1.20.1280.50">
    <property type="match status" value="1"/>
</dbReference>
<gene>
    <name evidence="3" type="ORF">SETIT_7G313900v2</name>
</gene>